<feature type="region of interest" description="Disordered" evidence="1">
    <location>
        <begin position="368"/>
        <end position="389"/>
    </location>
</feature>
<protein>
    <recommendedName>
        <fullName evidence="4">Gp5/Type VI secretion system Vgr protein OB-fold domain-containing protein</fullName>
    </recommendedName>
</protein>
<evidence type="ECO:0008006" key="4">
    <source>
        <dbReference type="Google" id="ProtNLM"/>
    </source>
</evidence>
<evidence type="ECO:0000313" key="3">
    <source>
        <dbReference type="Proteomes" id="UP000182569"/>
    </source>
</evidence>
<organism evidence="2 3">
    <name type="scientific">Clostridium estertheticum subsp. estertheticum</name>
    <dbReference type="NCBI Taxonomy" id="1552"/>
    <lineage>
        <taxon>Bacteria</taxon>
        <taxon>Bacillati</taxon>
        <taxon>Bacillota</taxon>
        <taxon>Clostridia</taxon>
        <taxon>Eubacteriales</taxon>
        <taxon>Clostridiaceae</taxon>
        <taxon>Clostridium</taxon>
    </lineage>
</organism>
<dbReference type="AlphaFoldDB" id="A0A1J0GG68"/>
<dbReference type="Gene3D" id="3.55.50.10">
    <property type="entry name" value="Baseplate protein-like domains"/>
    <property type="match status" value="1"/>
</dbReference>
<keyword evidence="3" id="KW-1185">Reference proteome</keyword>
<reference evidence="3" key="1">
    <citation type="journal article" date="2016" name="Front. Microbiol.">
        <title>Complete Genome Sequence of Clostridium estertheticum DSM 8809, a Microbe Identified in Spoiled Vacuum Packed Beef.</title>
        <authorList>
            <person name="Yu Z."/>
            <person name="Gunn L."/>
            <person name="Brennan E."/>
            <person name="Reid R."/>
            <person name="Wall P.G."/>
            <person name="Gaora O.P."/>
            <person name="Hurley D."/>
            <person name="Bolton D."/>
            <person name="Fanning S."/>
        </authorList>
    </citation>
    <scope>NUCLEOTIDE SEQUENCE [LARGE SCALE GENOMIC DNA]</scope>
    <source>
        <strain evidence="3">DSM 8809</strain>
    </source>
</reference>
<dbReference type="SUPFAM" id="SSF69279">
    <property type="entry name" value="Phage tail proteins"/>
    <property type="match status" value="1"/>
</dbReference>
<accession>A0A1J0GG68</accession>
<evidence type="ECO:0000313" key="2">
    <source>
        <dbReference type="EMBL" id="APC40299.1"/>
    </source>
</evidence>
<proteinExistence type="predicted"/>
<dbReference type="STRING" id="1552.A7L45_09585"/>
<sequence length="479" mass="54002">MATNVIAYDNLEISAFELKYLKELKITNSINNHSKLELVGLLPEDKGETYIYSTEENTPIEVHYKDDKGNKNSIFNGIISSVKVKANKDVYYLYVEAYSFTYLMDVVKKSCSFQDVNMTSHKLVKSVIGLYSNADVVMNIPNVPIGEFILQYKETDWEFIRRIISKYNQGLFSEIQTPNIKLFCGVPENLEQQDLEINSYNVYKEIDTYEEMKKNYLLDANETDYIIYEVQSHKILKLGSSINFKNSSFYVSSVCNELKQGILCNKYKLQNKRGLRQNRLFNQEVIGISLDGQIIGVKRDRVQVSLKIDEGRDSGNAYWFPYSTIAGSPDGGGWYCMPEISEKIRVNCPTKDEKRAFVINAIATHSADKPDENDRMSNPDNKSLKTDSGQEVKFTPNGVLIECNGGQARVNLNNDGTIDVIGQKNINLACAKGLSLRAENQLSISAVNGIDILCESGSNMIMTEGDEILLNGTRVHNNG</sequence>
<name>A0A1J0GG68_9CLOT</name>
<dbReference type="Gene3D" id="2.30.110.50">
    <property type="match status" value="1"/>
</dbReference>
<dbReference type="OrthoDB" id="95423at2"/>
<dbReference type="Proteomes" id="UP000182569">
    <property type="component" value="Chromosome"/>
</dbReference>
<dbReference type="KEGG" id="ceu:A7L45_09585"/>
<dbReference type="EMBL" id="CP015756">
    <property type="protein sequence ID" value="APC40299.1"/>
    <property type="molecule type" value="Genomic_DNA"/>
</dbReference>
<dbReference type="RefSeq" id="WP_071612591.1">
    <property type="nucleotide sequence ID" value="NZ_CP015756.1"/>
</dbReference>
<gene>
    <name evidence="2" type="ORF">A7L45_09585</name>
</gene>
<evidence type="ECO:0000256" key="1">
    <source>
        <dbReference type="SAM" id="MobiDB-lite"/>
    </source>
</evidence>